<dbReference type="NCBIfam" id="NF038214">
    <property type="entry name" value="IS21_help_AAA"/>
    <property type="match status" value="1"/>
</dbReference>
<dbReference type="RefSeq" id="WP_118903281.1">
    <property type="nucleotide sequence ID" value="NZ_BKQF01000048.1"/>
</dbReference>
<evidence type="ECO:0000313" key="4">
    <source>
        <dbReference type="EMBL" id="QHI13940.1"/>
    </source>
</evidence>
<evidence type="ECO:0000256" key="2">
    <source>
        <dbReference type="ARBA" id="ARBA00022840"/>
    </source>
</evidence>
<feature type="domain" description="IstB-like ATP-binding" evidence="3">
    <location>
        <begin position="9"/>
        <end position="241"/>
    </location>
</feature>
<name>A0A372MML1_ACIHA</name>
<reference evidence="4 5" key="1">
    <citation type="submission" date="2018-08" db="EMBL/GenBank/DDBJ databases">
        <title>Analysis of the genomic diversity of Mexican Acinetobacter haemolyticus clinical isolates.</title>
        <authorList>
            <person name="Castro-Jaimes S."/>
            <person name="Cevallos M.A."/>
        </authorList>
    </citation>
    <scope>NUCLEOTIDE SEQUENCE [LARGE SCALE GENOMIC DNA]</scope>
    <source>
        <strain evidence="4 5">AN43</strain>
    </source>
</reference>
<dbReference type="InterPro" id="IPR002611">
    <property type="entry name" value="IstB_ATP-bd"/>
</dbReference>
<dbReference type="InterPro" id="IPR027417">
    <property type="entry name" value="P-loop_NTPase"/>
</dbReference>
<evidence type="ECO:0000259" key="3">
    <source>
        <dbReference type="Pfam" id="PF01695"/>
    </source>
</evidence>
<dbReference type="PANTHER" id="PTHR30050:SF4">
    <property type="entry name" value="ATP-BINDING PROTEIN RV3427C IN INSERTION SEQUENCE-RELATED"/>
    <property type="match status" value="1"/>
</dbReference>
<dbReference type="Pfam" id="PF01695">
    <property type="entry name" value="IstB_IS21"/>
    <property type="match status" value="1"/>
</dbReference>
<sequence>MLKQSVKDKLEQLKLKGFLRTAETSLDQMLAQGINFEEFLDFCLEAELNDRTNRRIERLFSVAKFRYPTARLEHIDYAPERKIKKADIARYANCEWISDFRGLIISGATGVGKSWLACALGAEACHRSYSVMYFNAISLFDEISSAITLGEIKDFKKKVCSTKLLIIDDFGLGGFNQSLAPSFLEIIDKQSQHGGLLITSQVPKRLWFEQFQDPTIADAVMDRILHRSYELEISGRSYREKIYAQ</sequence>
<dbReference type="PANTHER" id="PTHR30050">
    <property type="entry name" value="CHROMOSOMAL REPLICATION INITIATOR PROTEIN DNAA"/>
    <property type="match status" value="1"/>
</dbReference>
<dbReference type="GO" id="GO:0005524">
    <property type="term" value="F:ATP binding"/>
    <property type="evidence" value="ECO:0007669"/>
    <property type="project" value="UniProtKB-KW"/>
</dbReference>
<accession>A0A372MML1</accession>
<dbReference type="InterPro" id="IPR047661">
    <property type="entry name" value="IstB"/>
</dbReference>
<proteinExistence type="predicted"/>
<protein>
    <recommendedName>
        <fullName evidence="3">IstB-like ATP-binding domain-containing protein</fullName>
    </recommendedName>
</protein>
<dbReference type="Proteomes" id="UP000463868">
    <property type="component" value="Chromosome"/>
</dbReference>
<dbReference type="Gene3D" id="3.40.50.300">
    <property type="entry name" value="P-loop containing nucleotide triphosphate hydrolases"/>
    <property type="match status" value="1"/>
</dbReference>
<dbReference type="GO" id="GO:0006260">
    <property type="term" value="P:DNA replication"/>
    <property type="evidence" value="ECO:0007669"/>
    <property type="project" value="TreeGrafter"/>
</dbReference>
<gene>
    <name evidence="4" type="ORF">AhaeAN43_11430</name>
</gene>
<dbReference type="EMBL" id="CP031976">
    <property type="protein sequence ID" value="QHI13940.1"/>
    <property type="molecule type" value="Genomic_DNA"/>
</dbReference>
<evidence type="ECO:0000313" key="5">
    <source>
        <dbReference type="Proteomes" id="UP000463868"/>
    </source>
</evidence>
<keyword evidence="2" id="KW-0067">ATP-binding</keyword>
<keyword evidence="1" id="KW-0547">Nucleotide-binding</keyword>
<evidence type="ECO:0000256" key="1">
    <source>
        <dbReference type="ARBA" id="ARBA00022741"/>
    </source>
</evidence>
<dbReference type="AlphaFoldDB" id="A0A372MML1"/>
<dbReference type="PIRSF" id="PIRSF003073">
    <property type="entry name" value="DNAC_TnpB_IstB"/>
    <property type="match status" value="1"/>
</dbReference>
<dbReference type="SUPFAM" id="SSF52540">
    <property type="entry name" value="P-loop containing nucleoside triphosphate hydrolases"/>
    <property type="match status" value="1"/>
</dbReference>
<dbReference type="InterPro" id="IPR028350">
    <property type="entry name" value="DNAC/IstB-like"/>
</dbReference>
<organism evidence="4 5">
    <name type="scientific">Acinetobacter haemolyticus</name>
    <dbReference type="NCBI Taxonomy" id="29430"/>
    <lineage>
        <taxon>Bacteria</taxon>
        <taxon>Pseudomonadati</taxon>
        <taxon>Pseudomonadota</taxon>
        <taxon>Gammaproteobacteria</taxon>
        <taxon>Moraxellales</taxon>
        <taxon>Moraxellaceae</taxon>
        <taxon>Acinetobacter</taxon>
    </lineage>
</organism>
<dbReference type="CDD" id="cd00009">
    <property type="entry name" value="AAA"/>
    <property type="match status" value="1"/>
</dbReference>